<gene>
    <name evidence="5" type="ORF">DES53_113134</name>
</gene>
<evidence type="ECO:0000256" key="2">
    <source>
        <dbReference type="ARBA" id="ARBA00011901"/>
    </source>
</evidence>
<proteinExistence type="predicted"/>
<dbReference type="PANTHER" id="PTHR30404">
    <property type="entry name" value="N-ACETYLMURAMOYL-L-ALANINE AMIDASE"/>
    <property type="match status" value="1"/>
</dbReference>
<comment type="catalytic activity">
    <reaction evidence="1">
        <text>Hydrolyzes the link between N-acetylmuramoyl residues and L-amino acid residues in certain cell-wall glycopeptides.</text>
        <dbReference type="EC" id="3.5.1.28"/>
    </reaction>
</comment>
<dbReference type="SMART" id="SM00646">
    <property type="entry name" value="Ami_3"/>
    <property type="match status" value="1"/>
</dbReference>
<feature type="domain" description="MurNAc-LAA" evidence="4">
    <location>
        <begin position="103"/>
        <end position="211"/>
    </location>
</feature>
<evidence type="ECO:0000256" key="3">
    <source>
        <dbReference type="ARBA" id="ARBA00022801"/>
    </source>
</evidence>
<dbReference type="CDD" id="cd02696">
    <property type="entry name" value="MurNAc-LAA"/>
    <property type="match status" value="1"/>
</dbReference>
<evidence type="ECO:0000256" key="1">
    <source>
        <dbReference type="ARBA" id="ARBA00001561"/>
    </source>
</evidence>
<dbReference type="EC" id="3.5.1.28" evidence="2"/>
<evidence type="ECO:0000313" key="6">
    <source>
        <dbReference type="Proteomes" id="UP000253426"/>
    </source>
</evidence>
<dbReference type="InterPro" id="IPR050695">
    <property type="entry name" value="N-acetylmuramoyl_amidase_3"/>
</dbReference>
<dbReference type="PANTHER" id="PTHR30404:SF0">
    <property type="entry name" value="N-ACETYLMURAMOYL-L-ALANINE AMIDASE AMIC"/>
    <property type="match status" value="1"/>
</dbReference>
<dbReference type="Pfam" id="PF01520">
    <property type="entry name" value="Amidase_3"/>
    <property type="match status" value="1"/>
</dbReference>
<keyword evidence="6" id="KW-1185">Reference proteome</keyword>
<keyword evidence="3" id="KW-0378">Hydrolase</keyword>
<reference evidence="5 6" key="1">
    <citation type="submission" date="2018-06" db="EMBL/GenBank/DDBJ databases">
        <title>Genomic Encyclopedia of Type Strains, Phase IV (KMG-IV): sequencing the most valuable type-strain genomes for metagenomic binning, comparative biology and taxonomic classification.</title>
        <authorList>
            <person name="Goeker M."/>
        </authorList>
    </citation>
    <scope>NUCLEOTIDE SEQUENCE [LARGE SCALE GENOMIC DNA]</scope>
    <source>
        <strain evidence="5 6">DSM 25532</strain>
    </source>
</reference>
<organism evidence="5 6">
    <name type="scientific">Roseimicrobium gellanilyticum</name>
    <dbReference type="NCBI Taxonomy" id="748857"/>
    <lineage>
        <taxon>Bacteria</taxon>
        <taxon>Pseudomonadati</taxon>
        <taxon>Verrucomicrobiota</taxon>
        <taxon>Verrucomicrobiia</taxon>
        <taxon>Verrucomicrobiales</taxon>
        <taxon>Verrucomicrobiaceae</taxon>
        <taxon>Roseimicrobium</taxon>
    </lineage>
</organism>
<dbReference type="InterPro" id="IPR002508">
    <property type="entry name" value="MurNAc-LAA_cat"/>
</dbReference>
<dbReference type="GO" id="GO:0030288">
    <property type="term" value="C:outer membrane-bounded periplasmic space"/>
    <property type="evidence" value="ECO:0007669"/>
    <property type="project" value="TreeGrafter"/>
</dbReference>
<dbReference type="GO" id="GO:0009253">
    <property type="term" value="P:peptidoglycan catabolic process"/>
    <property type="evidence" value="ECO:0007669"/>
    <property type="project" value="InterPro"/>
</dbReference>
<accession>A0A366H8Q6</accession>
<sequence length="214" mass="23508">MLVTHGCFMTSLDMHIHTMSGKCRGLLCAFALVLLLATRSFAAVVVIDAGHGGSDRGTRWNGLSEKNLTLDVAKRVETILKRNGVTTVMTRRTDRAVALESRAAIANRYRNSLFVSIHFNSTRLTAIKGIETYYRSDRGRKVAYTIQQSLISKVSANNRGIKRGNYAVLKHTRGTAVLVECGFISNKAEASRCGSAAHRQKLAEAIARGILRSR</sequence>
<evidence type="ECO:0000259" key="4">
    <source>
        <dbReference type="SMART" id="SM00646"/>
    </source>
</evidence>
<protein>
    <recommendedName>
        <fullName evidence="2">N-acetylmuramoyl-L-alanine amidase</fullName>
        <ecNumber evidence="2">3.5.1.28</ecNumber>
    </recommendedName>
</protein>
<comment type="caution">
    <text evidence="5">The sequence shown here is derived from an EMBL/GenBank/DDBJ whole genome shotgun (WGS) entry which is preliminary data.</text>
</comment>
<dbReference type="SUPFAM" id="SSF53187">
    <property type="entry name" value="Zn-dependent exopeptidases"/>
    <property type="match status" value="1"/>
</dbReference>
<dbReference type="AlphaFoldDB" id="A0A366H8Q6"/>
<name>A0A366H8Q6_9BACT</name>
<dbReference type="Gene3D" id="3.40.630.40">
    <property type="entry name" value="Zn-dependent exopeptidases"/>
    <property type="match status" value="1"/>
</dbReference>
<evidence type="ECO:0000313" key="5">
    <source>
        <dbReference type="EMBL" id="RBP37751.1"/>
    </source>
</evidence>
<dbReference type="EMBL" id="QNRR01000013">
    <property type="protein sequence ID" value="RBP37751.1"/>
    <property type="molecule type" value="Genomic_DNA"/>
</dbReference>
<dbReference type="OrthoDB" id="9772024at2"/>
<dbReference type="GO" id="GO:0008745">
    <property type="term" value="F:N-acetylmuramoyl-L-alanine amidase activity"/>
    <property type="evidence" value="ECO:0007669"/>
    <property type="project" value="UniProtKB-EC"/>
</dbReference>
<dbReference type="Proteomes" id="UP000253426">
    <property type="component" value="Unassembled WGS sequence"/>
</dbReference>